<evidence type="ECO:0000256" key="2">
    <source>
        <dbReference type="SAM" id="SignalP"/>
    </source>
</evidence>
<dbReference type="EMBL" id="JAVFKY010000005">
    <property type="protein sequence ID" value="KAK5575770.1"/>
    <property type="molecule type" value="Genomic_DNA"/>
</dbReference>
<dbReference type="InterPro" id="IPR021837">
    <property type="entry name" value="CfaA/B/C"/>
</dbReference>
<gene>
    <name evidence="3" type="ORF">RB653_006904</name>
</gene>
<evidence type="ECO:0000313" key="4">
    <source>
        <dbReference type="Proteomes" id="UP001344447"/>
    </source>
</evidence>
<sequence>MKLFSLLIIVLLLITATTTSTTKVESKKLGKTSPVYVNFIPFKTGFNCQGKVDGLGYSLAIDTCISFDGYTTSWEFSWNQNTGSIIGVGYKGVCKPENRNGTTPIRFLNMGCDKGGDILLNPTRLPTQTYDYKVQISTSPLYPAQSLYLVTQRLDSCTGTIIAFEFLTNETVAMSPPKIAYGYYCFANGIPEMVDDSTGASFKGDSCDMFRPFINGSSESSYSGTSGYGGNGNTPSFINLNQILYSFGLSGSGGDTGGSGVSTAQPTTATPTTGGDDQSTGYSTGGGYSTGSGSNNDVTTGGTSDGALTGEPSTNPSGGPSAGSLTGAGDTGSNNPQTSGSSTNSQTSGSSEMQQIFLTNTCSSAS</sequence>
<keyword evidence="4" id="KW-1185">Reference proteome</keyword>
<organism evidence="3 4">
    <name type="scientific">Dictyostelium firmibasis</name>
    <dbReference type="NCBI Taxonomy" id="79012"/>
    <lineage>
        <taxon>Eukaryota</taxon>
        <taxon>Amoebozoa</taxon>
        <taxon>Evosea</taxon>
        <taxon>Eumycetozoa</taxon>
        <taxon>Dictyostelia</taxon>
        <taxon>Dictyosteliales</taxon>
        <taxon>Dictyosteliaceae</taxon>
        <taxon>Dictyostelium</taxon>
    </lineage>
</organism>
<feature type="compositionally biased region" description="Low complexity" evidence="1">
    <location>
        <begin position="331"/>
        <end position="351"/>
    </location>
</feature>
<name>A0AAN7TVJ2_9MYCE</name>
<evidence type="ECO:0000256" key="1">
    <source>
        <dbReference type="SAM" id="MobiDB-lite"/>
    </source>
</evidence>
<feature type="signal peptide" evidence="2">
    <location>
        <begin position="1"/>
        <end position="21"/>
    </location>
</feature>
<proteinExistence type="predicted"/>
<feature type="compositionally biased region" description="Low complexity" evidence="1">
    <location>
        <begin position="261"/>
        <end position="282"/>
    </location>
</feature>
<evidence type="ECO:0000313" key="3">
    <source>
        <dbReference type="EMBL" id="KAK5575770.1"/>
    </source>
</evidence>
<protein>
    <submittedName>
        <fullName evidence="3">Uncharacterized protein</fullName>
    </submittedName>
</protein>
<dbReference type="Proteomes" id="UP001344447">
    <property type="component" value="Unassembled WGS sequence"/>
</dbReference>
<feature type="region of interest" description="Disordered" evidence="1">
    <location>
        <begin position="255"/>
        <end position="366"/>
    </location>
</feature>
<keyword evidence="2" id="KW-0732">Signal</keyword>
<feature type="chain" id="PRO_5042901176" evidence="2">
    <location>
        <begin position="22"/>
        <end position="366"/>
    </location>
</feature>
<dbReference type="Pfam" id="PF11912">
    <property type="entry name" value="CfaA_B_C"/>
    <property type="match status" value="1"/>
</dbReference>
<comment type="caution">
    <text evidence="3">The sequence shown here is derived from an EMBL/GenBank/DDBJ whole genome shotgun (WGS) entry which is preliminary data.</text>
</comment>
<feature type="compositionally biased region" description="Polar residues" evidence="1">
    <location>
        <begin position="352"/>
        <end position="366"/>
    </location>
</feature>
<dbReference type="AlphaFoldDB" id="A0AAN7TVJ2"/>
<dbReference type="PANTHER" id="PTHR33576:SF8">
    <property type="match status" value="1"/>
</dbReference>
<dbReference type="PANTHER" id="PTHR33576">
    <property type="entry name" value="CARBOHYDRATE BINDING DOMAIN-CONTAINING PROTEIN-RELATED"/>
    <property type="match status" value="1"/>
</dbReference>
<accession>A0AAN7TVJ2</accession>
<reference evidence="3 4" key="1">
    <citation type="submission" date="2023-11" db="EMBL/GenBank/DDBJ databases">
        <title>Dfirmibasis_genome.</title>
        <authorList>
            <person name="Edelbroek B."/>
            <person name="Kjellin J."/>
            <person name="Jerlstrom-Hultqvist J."/>
            <person name="Soderbom F."/>
        </authorList>
    </citation>
    <scope>NUCLEOTIDE SEQUENCE [LARGE SCALE GENOMIC DNA]</scope>
    <source>
        <strain evidence="3 4">TNS-C-14</strain>
    </source>
</reference>